<dbReference type="PANTHER" id="PTHR14859:SF1">
    <property type="entry name" value="PGAP2-INTERACTING PROTEIN"/>
    <property type="match status" value="1"/>
</dbReference>
<evidence type="ECO:0000256" key="1">
    <source>
        <dbReference type="SAM" id="MobiDB-lite"/>
    </source>
</evidence>
<dbReference type="Pfam" id="PF03372">
    <property type="entry name" value="Exo_endo_phos"/>
    <property type="match status" value="1"/>
</dbReference>
<dbReference type="SUPFAM" id="SSF56219">
    <property type="entry name" value="DNase I-like"/>
    <property type="match status" value="1"/>
</dbReference>
<keyword evidence="3" id="KW-0378">Hydrolase</keyword>
<proteinExistence type="predicted"/>
<name>A0ABV6EEL4_9GAMM</name>
<feature type="region of interest" description="Disordered" evidence="1">
    <location>
        <begin position="1"/>
        <end position="21"/>
    </location>
</feature>
<dbReference type="Gene3D" id="3.60.10.10">
    <property type="entry name" value="Endonuclease/exonuclease/phosphatase"/>
    <property type="match status" value="1"/>
</dbReference>
<dbReference type="PANTHER" id="PTHR14859">
    <property type="entry name" value="CALCOFLUOR WHITE HYPERSENSITIVE PROTEIN PRECURSOR"/>
    <property type="match status" value="1"/>
</dbReference>
<dbReference type="EMBL" id="JBHLXG010000011">
    <property type="protein sequence ID" value="MFC0227449.1"/>
    <property type="molecule type" value="Genomic_DNA"/>
</dbReference>
<accession>A0ABV6EEL4</accession>
<reference evidence="3 4" key="1">
    <citation type="submission" date="2024-09" db="EMBL/GenBank/DDBJ databases">
        <authorList>
            <person name="Sun Q."/>
            <person name="Mori K."/>
        </authorList>
    </citation>
    <scope>NUCLEOTIDE SEQUENCE [LARGE SCALE GENOMIC DNA]</scope>
    <source>
        <strain evidence="3 4">CCM 8626</strain>
    </source>
</reference>
<dbReference type="RefSeq" id="WP_380676066.1">
    <property type="nucleotide sequence ID" value="NZ_CP173186.1"/>
</dbReference>
<evidence type="ECO:0000313" key="4">
    <source>
        <dbReference type="Proteomes" id="UP001589792"/>
    </source>
</evidence>
<dbReference type="InterPro" id="IPR036691">
    <property type="entry name" value="Endo/exonu/phosph_ase_sf"/>
</dbReference>
<comment type="caution">
    <text evidence="3">The sequence shown here is derived from an EMBL/GenBank/DDBJ whole genome shotgun (WGS) entry which is preliminary data.</text>
</comment>
<dbReference type="Proteomes" id="UP001589792">
    <property type="component" value="Unassembled WGS sequence"/>
</dbReference>
<sequence length="562" mass="63115">MSLSLLGCDNADSEPEKARTKEWPQVSHAMAVHVYMPDWTHGELIYRSNPAEAEFQRLAMTKNEEGWWSAMVKADKLEFAFEGDSGIVNLGATQGCYSGSHYKCENEGDPAENFRSSAEQVWVKNGLLFTANPASDNAAESFTVLSVNLHTYQEFKTPGVKESDLTDSQAMERVNQHGVLFDRVAAAINQLNPDVVCLQEVGEWHGKQRDDLETVQFGATDSNMVRQILSRLDNKQYDFVMDWSHFGWDVWMEGSAVLSRHPIIKKDSRYISDVSNGTRTFWKSRNIPMAQIDLGSRLGQLDVFSIHAGWWNDDEEPFQGQFNRLTAWDKELKTQNVNTLFCGDFNQVAATKEQQFITNGTGYSEQYALANPDGLLDPTIGGTIDGWSGDVGKRIDFLVMNDDSPFEVRQSQRVFTQGAFGRVSDHTGVYAQFGLADRQPEQTEGSAPYQLYLVGSHTGKQTYRGNRFEHLEGGKYRLVTLLGAAQEDPQADFKAHRLYLTDRTGHLFSLGSPLAGKRLELFTPVTLVENSDEGFLFESEQAGLFQFDLDYDAKTLTVSQLD</sequence>
<feature type="domain" description="Endonuclease/exonuclease/phosphatase" evidence="2">
    <location>
        <begin position="182"/>
        <end position="426"/>
    </location>
</feature>
<dbReference type="GO" id="GO:0004519">
    <property type="term" value="F:endonuclease activity"/>
    <property type="evidence" value="ECO:0007669"/>
    <property type="project" value="UniProtKB-KW"/>
</dbReference>
<dbReference type="InterPro" id="IPR005135">
    <property type="entry name" value="Endo/exonuclease/phosphatase"/>
</dbReference>
<evidence type="ECO:0000313" key="3">
    <source>
        <dbReference type="EMBL" id="MFC0227449.1"/>
    </source>
</evidence>
<organism evidence="3 4">
    <name type="scientific">Serratia aquatilis</name>
    <dbReference type="NCBI Taxonomy" id="1737515"/>
    <lineage>
        <taxon>Bacteria</taxon>
        <taxon>Pseudomonadati</taxon>
        <taxon>Pseudomonadota</taxon>
        <taxon>Gammaproteobacteria</taxon>
        <taxon>Enterobacterales</taxon>
        <taxon>Yersiniaceae</taxon>
        <taxon>Serratia</taxon>
    </lineage>
</organism>
<dbReference type="InterPro" id="IPR051916">
    <property type="entry name" value="GPI-anchor_lipid_remodeler"/>
</dbReference>
<gene>
    <name evidence="3" type="ORF">ACFFJ3_13175</name>
</gene>
<keyword evidence="4" id="KW-1185">Reference proteome</keyword>
<keyword evidence="3" id="KW-0540">Nuclease</keyword>
<protein>
    <submittedName>
        <fullName evidence="3">Endonuclease/exonuclease/phosphatase family protein</fullName>
    </submittedName>
</protein>
<keyword evidence="3" id="KW-0255">Endonuclease</keyword>
<evidence type="ECO:0000259" key="2">
    <source>
        <dbReference type="Pfam" id="PF03372"/>
    </source>
</evidence>